<dbReference type="OMA" id="ISLPKMC"/>
<reference evidence="2 3" key="2">
    <citation type="journal article" date="2012" name="Nature">
        <title>Insights into hominid evolution from the gorilla genome sequence.</title>
        <authorList>
            <person name="Scally A."/>
            <person name="Dutheil J.Y."/>
            <person name="Hillier L.W."/>
            <person name="Jordan G.E."/>
            <person name="Goodhead I."/>
            <person name="Herrero J."/>
            <person name="Hobolth A."/>
            <person name="Lappalainen T."/>
            <person name="Mailund T."/>
            <person name="Marques-Bonet T."/>
            <person name="McCarthy S."/>
            <person name="Montgomery S.H."/>
            <person name="Schwalie P.C."/>
            <person name="Tang Y.A."/>
            <person name="Ward M.C."/>
            <person name="Xue Y."/>
            <person name="Yngvadottir B."/>
            <person name="Alkan C."/>
            <person name="Andersen L.N."/>
            <person name="Ayub Q."/>
            <person name="Ball E.V."/>
            <person name="Beal K."/>
            <person name="Bradley B.J."/>
            <person name="Chen Y."/>
            <person name="Clee C.M."/>
            <person name="Fitzgerald S."/>
            <person name="Graves T.A."/>
            <person name="Gu Y."/>
            <person name="Heath P."/>
            <person name="Heger A."/>
            <person name="Karakoc E."/>
            <person name="Kolb-Kokocinski A."/>
            <person name="Laird G.K."/>
            <person name="Lunter G."/>
            <person name="Meader S."/>
            <person name="Mort M."/>
            <person name="Mullikin J.C."/>
            <person name="Munch K."/>
            <person name="O'Connor T.D."/>
            <person name="Phillips A.D."/>
            <person name="Prado-Martinez J."/>
            <person name="Rogers A.S."/>
            <person name="Sajjadian S."/>
            <person name="Schmidt D."/>
            <person name="Shaw K."/>
            <person name="Simpson J.T."/>
            <person name="Stenson P.D."/>
            <person name="Turner D.J."/>
            <person name="Vigilant L."/>
            <person name="Vilella A.J."/>
            <person name="Whitener W."/>
            <person name="Zhu B."/>
            <person name="Cooper D.N."/>
            <person name="de Jong P."/>
            <person name="Dermitzakis E.T."/>
            <person name="Eichler E.E."/>
            <person name="Flicek P."/>
            <person name="Goldman N."/>
            <person name="Mundy N.I."/>
            <person name="Ning Z."/>
            <person name="Odom D.T."/>
            <person name="Ponting C.P."/>
            <person name="Quail M.A."/>
            <person name="Ryder O.A."/>
            <person name="Searle S.M."/>
            <person name="Warren W.C."/>
            <person name="Wilson R.K."/>
            <person name="Schierup M.H."/>
            <person name="Rogers J."/>
            <person name="Tyler-Smith C."/>
            <person name="Durbin R."/>
        </authorList>
    </citation>
    <scope>NUCLEOTIDE SEQUENCE [LARGE SCALE GENOMIC DNA]</scope>
</reference>
<keyword evidence="3" id="KW-1185">Reference proteome</keyword>
<organism evidence="2 3">
    <name type="scientific">Gorilla gorilla gorilla</name>
    <name type="common">Western lowland gorilla</name>
    <dbReference type="NCBI Taxonomy" id="9595"/>
    <lineage>
        <taxon>Eukaryota</taxon>
        <taxon>Metazoa</taxon>
        <taxon>Chordata</taxon>
        <taxon>Craniata</taxon>
        <taxon>Vertebrata</taxon>
        <taxon>Euteleostomi</taxon>
        <taxon>Mammalia</taxon>
        <taxon>Eutheria</taxon>
        <taxon>Euarchontoglires</taxon>
        <taxon>Primates</taxon>
        <taxon>Haplorrhini</taxon>
        <taxon>Catarrhini</taxon>
        <taxon>Hominidae</taxon>
        <taxon>Gorilla</taxon>
    </lineage>
</organism>
<reference evidence="3" key="1">
    <citation type="submission" date="2011-05" db="EMBL/GenBank/DDBJ databases">
        <title>Insights into the evolution of the great apes provided by the gorilla genome.</title>
        <authorList>
            <person name="Scally A."/>
        </authorList>
    </citation>
    <scope>NUCLEOTIDE SEQUENCE [LARGE SCALE GENOMIC DNA]</scope>
</reference>
<dbReference type="FunCoup" id="A0A2I2Y7I8">
    <property type="interactions" value="8"/>
</dbReference>
<evidence type="ECO:0000313" key="2">
    <source>
        <dbReference type="Ensembl" id="ENSGGOP00000030868.1"/>
    </source>
</evidence>
<dbReference type="InParanoid" id="A0A2I2Y7I8"/>
<dbReference type="CTD" id="401089"/>
<dbReference type="EMBL" id="CABD030024446">
    <property type="status" value="NOT_ANNOTATED_CDS"/>
    <property type="molecule type" value="Genomic_DNA"/>
</dbReference>
<dbReference type="KEGG" id="ggo:101150675"/>
<gene>
    <name evidence="2" type="primary">FOXL2NB</name>
</gene>
<dbReference type="GO" id="GO:0001650">
    <property type="term" value="C:fibrillar center"/>
    <property type="evidence" value="ECO:0007669"/>
    <property type="project" value="Ensembl"/>
</dbReference>
<dbReference type="AlphaFoldDB" id="A0A2I2Y7I8"/>
<dbReference type="GeneTree" id="ENSGT00410000029590"/>
<reference evidence="2" key="3">
    <citation type="submission" date="2025-08" db="UniProtKB">
        <authorList>
            <consortium name="Ensembl"/>
        </authorList>
    </citation>
    <scope>IDENTIFICATION</scope>
</reference>
<dbReference type="RefSeq" id="XP_055239423.1">
    <property type="nucleotide sequence ID" value="XM_055383448.2"/>
</dbReference>
<dbReference type="Ensembl" id="ENSGGOT00000068169.1">
    <property type="protein sequence ID" value="ENSGGOP00000030868.1"/>
    <property type="gene ID" value="ENSGGOG00000042930.1"/>
</dbReference>
<evidence type="ECO:0000313" key="3">
    <source>
        <dbReference type="Proteomes" id="UP000001519"/>
    </source>
</evidence>
<reference evidence="2" key="4">
    <citation type="submission" date="2025-09" db="UniProtKB">
        <authorList>
            <consortium name="Ensembl"/>
        </authorList>
    </citation>
    <scope>IDENTIFICATION</scope>
</reference>
<feature type="region of interest" description="Disordered" evidence="1">
    <location>
        <begin position="67"/>
        <end position="100"/>
    </location>
</feature>
<name>A0A2I2Y7I8_GORGO</name>
<protein>
    <submittedName>
        <fullName evidence="2">FOXL2 neighbor</fullName>
    </submittedName>
</protein>
<sequence>MTRTPVGSARTRPKPRKLGPQRGKALQASSRLSESPALVKKRMPDACTLGRAGIGLPKMCLHMAVRHSKAQKTGPGILQRRQKRPAPRASGGPALLGERRGCSEAGSASLEPLSSSRAAAGCLNQVPLSPFLAGPRNTRRLPAPERERIELAATLCLEGWPLRCLASKGKLHCVY</sequence>
<proteinExistence type="predicted"/>
<evidence type="ECO:0000256" key="1">
    <source>
        <dbReference type="SAM" id="MobiDB-lite"/>
    </source>
</evidence>
<dbReference type="Proteomes" id="UP000001519">
    <property type="component" value="Chromosome 3"/>
</dbReference>
<dbReference type="Bgee" id="ENSGGOG00000042930">
    <property type="expression patterns" value="Expressed in testis"/>
</dbReference>
<dbReference type="GeneID" id="101150675"/>
<feature type="region of interest" description="Disordered" evidence="1">
    <location>
        <begin position="1"/>
        <end position="39"/>
    </location>
</feature>
<accession>A0A2I2Y7I8</accession>